<evidence type="ECO:0000313" key="2">
    <source>
        <dbReference type="EMBL" id="PGO78508.1"/>
    </source>
</evidence>
<dbReference type="PANTHER" id="PTHR34293:SF1">
    <property type="entry name" value="HTH-TYPE TRANSCRIPTIONAL REGULATOR TRMBL2"/>
    <property type="match status" value="1"/>
</dbReference>
<sequence length="273" mass="31989">MRDKSKHRRTKKVDYIVQQLKKIGFNEYEAKSYVSLVKQGPVTAYQVSKDSGVPRARIYEILGNLVEKGIVMKEEINDTTRYSPLPVEIFLQKAQSEWQSTYEGISDSLKKLETSEEKTDNRVITLKDNQTIISYCQALIKKAERRIVISMWDEMYEALKEDLSEVADKVTIQGITLHVENPIKNLEAHRITPYTETLSTEHWFIVSIDSKEMIYGPSLEERNIAFYTDDPVHIYLLEDYVWHDVLVNRLVRRSQDDLQQWITAERRSFFMGK</sequence>
<gene>
    <name evidence="2" type="ORF">CN980_09155</name>
</gene>
<feature type="domain" description="Transcription regulator TrmB N-terminal" evidence="1">
    <location>
        <begin position="20"/>
        <end position="88"/>
    </location>
</feature>
<evidence type="ECO:0000259" key="1">
    <source>
        <dbReference type="Pfam" id="PF01978"/>
    </source>
</evidence>
<dbReference type="InterPro" id="IPR036390">
    <property type="entry name" value="WH_DNA-bd_sf"/>
</dbReference>
<dbReference type="AlphaFoldDB" id="A0A9X7CD35"/>
<dbReference type="Pfam" id="PF01978">
    <property type="entry name" value="TrmB"/>
    <property type="match status" value="1"/>
</dbReference>
<name>A0A9X7CD35_BACCE</name>
<dbReference type="EMBL" id="NUIQ01000072">
    <property type="protein sequence ID" value="PGO78508.1"/>
    <property type="molecule type" value="Genomic_DNA"/>
</dbReference>
<reference evidence="2 3" key="1">
    <citation type="submission" date="2017-09" db="EMBL/GenBank/DDBJ databases">
        <title>Large-scale bioinformatics analysis of Bacillus genomes uncovers conserved roles of natural products in bacterial physiology.</title>
        <authorList>
            <consortium name="Agbiome Team Llc"/>
            <person name="Bleich R.M."/>
            <person name="Grubbs K.J."/>
            <person name="Santa Maria K.C."/>
            <person name="Allen S.E."/>
            <person name="Farag S."/>
            <person name="Shank E.A."/>
            <person name="Bowers A."/>
        </authorList>
    </citation>
    <scope>NUCLEOTIDE SEQUENCE [LARGE SCALE GENOMIC DNA]</scope>
    <source>
        <strain evidence="2 3">AFS049141</strain>
    </source>
</reference>
<dbReference type="InterPro" id="IPR051797">
    <property type="entry name" value="TrmB-like"/>
</dbReference>
<accession>A0A9X7CD35</accession>
<dbReference type="SUPFAM" id="SSF46785">
    <property type="entry name" value="Winged helix' DNA-binding domain"/>
    <property type="match status" value="1"/>
</dbReference>
<dbReference type="Gene3D" id="1.10.10.10">
    <property type="entry name" value="Winged helix-like DNA-binding domain superfamily/Winged helix DNA-binding domain"/>
    <property type="match status" value="1"/>
</dbReference>
<dbReference type="Proteomes" id="UP000223834">
    <property type="component" value="Unassembled WGS sequence"/>
</dbReference>
<evidence type="ECO:0000313" key="3">
    <source>
        <dbReference type="Proteomes" id="UP000223834"/>
    </source>
</evidence>
<comment type="caution">
    <text evidence="2">The sequence shown here is derived from an EMBL/GenBank/DDBJ whole genome shotgun (WGS) entry which is preliminary data.</text>
</comment>
<dbReference type="CDD" id="cd09124">
    <property type="entry name" value="PLDc_like_TrmB_middle"/>
    <property type="match status" value="1"/>
</dbReference>
<dbReference type="InterPro" id="IPR002831">
    <property type="entry name" value="Tscrpt_reg_TrmB_N"/>
</dbReference>
<dbReference type="InterPro" id="IPR036388">
    <property type="entry name" value="WH-like_DNA-bd_sf"/>
</dbReference>
<organism evidence="2 3">
    <name type="scientific">Bacillus cereus</name>
    <dbReference type="NCBI Taxonomy" id="1396"/>
    <lineage>
        <taxon>Bacteria</taxon>
        <taxon>Bacillati</taxon>
        <taxon>Bacillota</taxon>
        <taxon>Bacilli</taxon>
        <taxon>Bacillales</taxon>
        <taxon>Bacillaceae</taxon>
        <taxon>Bacillus</taxon>
        <taxon>Bacillus cereus group</taxon>
    </lineage>
</organism>
<dbReference type="PANTHER" id="PTHR34293">
    <property type="entry name" value="HTH-TYPE TRANSCRIPTIONAL REGULATOR TRMBL2"/>
    <property type="match status" value="1"/>
</dbReference>
<protein>
    <submittedName>
        <fullName evidence="2">TrmB family transcriptional regulator</fullName>
    </submittedName>
</protein>
<proteinExistence type="predicted"/>